<comment type="function">
    <text evidence="10">Catalyzes the NADPH-dependent reduction of ketopantoate into pantoic acid.</text>
</comment>
<dbReference type="Pfam" id="PF02558">
    <property type="entry name" value="ApbA"/>
    <property type="match status" value="1"/>
</dbReference>
<protein>
    <recommendedName>
        <fullName evidence="4 10">2-dehydropantoate 2-reductase</fullName>
        <ecNumber evidence="3 10">1.1.1.169</ecNumber>
    </recommendedName>
    <alternativeName>
        <fullName evidence="8 10">Ketopantoate reductase</fullName>
    </alternativeName>
</protein>
<evidence type="ECO:0000256" key="6">
    <source>
        <dbReference type="ARBA" id="ARBA00022857"/>
    </source>
</evidence>
<feature type="domain" description="Ketopantoate reductase N-terminal" evidence="12">
    <location>
        <begin position="5"/>
        <end position="150"/>
    </location>
</feature>
<evidence type="ECO:0000256" key="11">
    <source>
        <dbReference type="SAM" id="MobiDB-lite"/>
    </source>
</evidence>
<comment type="pathway">
    <text evidence="1 10">Cofactor biosynthesis; (R)-pantothenate biosynthesis; (R)-pantoate from 3-methyl-2-oxobutanoate: step 2/2.</text>
</comment>
<evidence type="ECO:0000259" key="13">
    <source>
        <dbReference type="Pfam" id="PF08546"/>
    </source>
</evidence>
<dbReference type="Gene3D" id="3.40.50.720">
    <property type="entry name" value="NAD(P)-binding Rossmann-like Domain"/>
    <property type="match status" value="1"/>
</dbReference>
<evidence type="ECO:0000256" key="3">
    <source>
        <dbReference type="ARBA" id="ARBA00013014"/>
    </source>
</evidence>
<reference evidence="14 15" key="1">
    <citation type="submission" date="2020-03" db="EMBL/GenBank/DDBJ databases">
        <title>Roseomonas selenitidurans sp. nov. isolated from urban soil.</title>
        <authorList>
            <person name="Liu H."/>
        </authorList>
    </citation>
    <scope>NUCLEOTIDE SEQUENCE [LARGE SCALE GENOMIC DNA]</scope>
    <source>
        <strain evidence="14 15">BU-1</strain>
    </source>
</reference>
<dbReference type="InterPro" id="IPR050838">
    <property type="entry name" value="Ketopantoate_reductase"/>
</dbReference>
<dbReference type="PANTHER" id="PTHR43765">
    <property type="entry name" value="2-DEHYDROPANTOATE 2-REDUCTASE-RELATED"/>
    <property type="match status" value="1"/>
</dbReference>
<evidence type="ECO:0000259" key="12">
    <source>
        <dbReference type="Pfam" id="PF02558"/>
    </source>
</evidence>
<dbReference type="SUPFAM" id="SSF48179">
    <property type="entry name" value="6-phosphogluconate dehydrogenase C-terminal domain-like"/>
    <property type="match status" value="1"/>
</dbReference>
<dbReference type="InterPro" id="IPR013328">
    <property type="entry name" value="6PGD_dom2"/>
</dbReference>
<dbReference type="Proteomes" id="UP000787635">
    <property type="component" value="Unassembled WGS sequence"/>
</dbReference>
<dbReference type="PANTHER" id="PTHR43765:SF2">
    <property type="entry name" value="2-DEHYDROPANTOATE 2-REDUCTASE"/>
    <property type="match status" value="1"/>
</dbReference>
<evidence type="ECO:0000256" key="9">
    <source>
        <dbReference type="ARBA" id="ARBA00048793"/>
    </source>
</evidence>
<keyword evidence="7 10" id="KW-0560">Oxidoreductase</keyword>
<dbReference type="SUPFAM" id="SSF51735">
    <property type="entry name" value="NAD(P)-binding Rossmann-fold domains"/>
    <property type="match status" value="1"/>
</dbReference>
<evidence type="ECO:0000256" key="1">
    <source>
        <dbReference type="ARBA" id="ARBA00004994"/>
    </source>
</evidence>
<evidence type="ECO:0000313" key="14">
    <source>
        <dbReference type="EMBL" id="NKC34399.1"/>
    </source>
</evidence>
<proteinExistence type="inferred from homology"/>
<comment type="caution">
    <text evidence="14">The sequence shown here is derived from an EMBL/GenBank/DDBJ whole genome shotgun (WGS) entry which is preliminary data.</text>
</comment>
<sequence length="349" mass="36951">MPPRILILGAGAVGGYFGAKLTRAGQDVTLVDPWPEHVAAMRAEGLTIRAMEPEDCHTTPVRALHLSDLATLLREPAFDIGFLAVKSYDTPWATAMMLPLLAPQAPIVSLQNGINEDAIAAVAGWGRVIGCAIGLLAAELLGPALVQRNSRRGTATAIGMRVGEVHGRVTPRATAIAALLEAADSARVTTNIWGERWSKLTINAMRNPVSAMTGLAGPARDADEAARSLSIRLGSQCVRVGRALGLSLESISGLDIDLLARAESEPEAMAAITRQILAHNNSRSADQRPSMGQDVRKGRRTETEAISGLVARRGAEVGVDAGLHARVHDIMLRIERGDLTPHPSLVQGL</sequence>
<dbReference type="InterPro" id="IPR036291">
    <property type="entry name" value="NAD(P)-bd_dom_sf"/>
</dbReference>
<feature type="region of interest" description="Disordered" evidence="11">
    <location>
        <begin position="280"/>
        <end position="300"/>
    </location>
</feature>
<evidence type="ECO:0000256" key="8">
    <source>
        <dbReference type="ARBA" id="ARBA00032024"/>
    </source>
</evidence>
<evidence type="ECO:0000256" key="4">
    <source>
        <dbReference type="ARBA" id="ARBA00019465"/>
    </source>
</evidence>
<dbReference type="EC" id="1.1.1.169" evidence="3 10"/>
<dbReference type="Gene3D" id="1.10.1040.10">
    <property type="entry name" value="N-(1-d-carboxylethyl)-l-norvaline Dehydrogenase, domain 2"/>
    <property type="match status" value="1"/>
</dbReference>
<accession>A0ABX1EAY2</accession>
<dbReference type="InterPro" id="IPR008927">
    <property type="entry name" value="6-PGluconate_DH-like_C_sf"/>
</dbReference>
<evidence type="ECO:0000256" key="2">
    <source>
        <dbReference type="ARBA" id="ARBA00007870"/>
    </source>
</evidence>
<keyword evidence="6 10" id="KW-0521">NADP</keyword>
<keyword evidence="15" id="KW-1185">Reference proteome</keyword>
<evidence type="ECO:0000256" key="10">
    <source>
        <dbReference type="RuleBase" id="RU362068"/>
    </source>
</evidence>
<evidence type="ECO:0000313" key="15">
    <source>
        <dbReference type="Proteomes" id="UP000787635"/>
    </source>
</evidence>
<comment type="similarity">
    <text evidence="2 10">Belongs to the ketopantoate reductase family.</text>
</comment>
<dbReference type="Pfam" id="PF08546">
    <property type="entry name" value="ApbA_C"/>
    <property type="match status" value="1"/>
</dbReference>
<organism evidence="14 15">
    <name type="scientific">Falsiroseomonas selenitidurans</name>
    <dbReference type="NCBI Taxonomy" id="2716335"/>
    <lineage>
        <taxon>Bacteria</taxon>
        <taxon>Pseudomonadati</taxon>
        <taxon>Pseudomonadota</taxon>
        <taxon>Alphaproteobacteria</taxon>
        <taxon>Acetobacterales</taxon>
        <taxon>Roseomonadaceae</taxon>
        <taxon>Falsiroseomonas</taxon>
    </lineage>
</organism>
<dbReference type="RefSeq" id="WP_168035106.1">
    <property type="nucleotide sequence ID" value="NZ_JAAVNE010000082.1"/>
</dbReference>
<dbReference type="InterPro" id="IPR003710">
    <property type="entry name" value="ApbA"/>
</dbReference>
<feature type="domain" description="Ketopantoate reductase C-terminal" evidence="13">
    <location>
        <begin position="191"/>
        <end position="331"/>
    </location>
</feature>
<evidence type="ECO:0000256" key="5">
    <source>
        <dbReference type="ARBA" id="ARBA00022655"/>
    </source>
</evidence>
<dbReference type="EMBL" id="JAAVNE010000082">
    <property type="protein sequence ID" value="NKC34399.1"/>
    <property type="molecule type" value="Genomic_DNA"/>
</dbReference>
<dbReference type="InterPro" id="IPR013332">
    <property type="entry name" value="KPR_N"/>
</dbReference>
<comment type="catalytic activity">
    <reaction evidence="9 10">
        <text>(R)-pantoate + NADP(+) = 2-dehydropantoate + NADPH + H(+)</text>
        <dbReference type="Rhea" id="RHEA:16233"/>
        <dbReference type="ChEBI" id="CHEBI:11561"/>
        <dbReference type="ChEBI" id="CHEBI:15378"/>
        <dbReference type="ChEBI" id="CHEBI:15980"/>
        <dbReference type="ChEBI" id="CHEBI:57783"/>
        <dbReference type="ChEBI" id="CHEBI:58349"/>
        <dbReference type="EC" id="1.1.1.169"/>
    </reaction>
</comment>
<dbReference type="GO" id="GO:0008677">
    <property type="term" value="F:2-dehydropantoate 2-reductase activity"/>
    <property type="evidence" value="ECO:0007669"/>
    <property type="project" value="UniProtKB-EC"/>
</dbReference>
<gene>
    <name evidence="14" type="ORF">HEQ75_26345</name>
</gene>
<dbReference type="InterPro" id="IPR013752">
    <property type="entry name" value="KPA_reductase"/>
</dbReference>
<keyword evidence="5 10" id="KW-0566">Pantothenate biosynthesis</keyword>
<name>A0ABX1EAY2_9PROT</name>
<dbReference type="NCBIfam" id="TIGR00745">
    <property type="entry name" value="apbA_panE"/>
    <property type="match status" value="1"/>
</dbReference>
<evidence type="ECO:0000256" key="7">
    <source>
        <dbReference type="ARBA" id="ARBA00023002"/>
    </source>
</evidence>